<dbReference type="InterPro" id="IPR023799">
    <property type="entry name" value="RbfA_dom_sf"/>
</dbReference>
<dbReference type="HAMAP" id="MF_00003">
    <property type="entry name" value="RbfA"/>
    <property type="match status" value="1"/>
</dbReference>
<organism evidence="3 4">
    <name type="scientific">Nonlabens dokdonensis</name>
    <dbReference type="NCBI Taxonomy" id="328515"/>
    <lineage>
        <taxon>Bacteria</taxon>
        <taxon>Pseudomonadati</taxon>
        <taxon>Bacteroidota</taxon>
        <taxon>Flavobacteriia</taxon>
        <taxon>Flavobacteriales</taxon>
        <taxon>Flavobacteriaceae</taxon>
        <taxon>Nonlabens</taxon>
    </lineage>
</organism>
<comment type="subunit">
    <text evidence="2">Monomer. Binds 30S ribosomal subunits, but not 50S ribosomal subunits or 70S ribosomes.</text>
</comment>
<dbReference type="GO" id="GO:0043024">
    <property type="term" value="F:ribosomal small subunit binding"/>
    <property type="evidence" value="ECO:0007669"/>
    <property type="project" value="TreeGrafter"/>
</dbReference>
<evidence type="ECO:0000256" key="2">
    <source>
        <dbReference type="HAMAP-Rule" id="MF_00003"/>
    </source>
</evidence>
<gene>
    <name evidence="2" type="primary">rbfA</name>
    <name evidence="3" type="ORF">A9Q93_10060</name>
</gene>
<dbReference type="NCBIfam" id="TIGR00082">
    <property type="entry name" value="rbfA"/>
    <property type="match status" value="1"/>
</dbReference>
<dbReference type="AlphaFoldDB" id="A0A1Z8AQT1"/>
<comment type="caution">
    <text evidence="3">The sequence shown here is derived from an EMBL/GenBank/DDBJ whole genome shotgun (WGS) entry which is preliminary data.</text>
</comment>
<keyword evidence="1 2" id="KW-0690">Ribosome biogenesis</keyword>
<name>A0A1Z8AQT1_9FLAO</name>
<comment type="subcellular location">
    <subcellularLocation>
        <location evidence="2">Cytoplasm</location>
    </subcellularLocation>
</comment>
<comment type="function">
    <text evidence="2">One of several proteins that assist in the late maturation steps of the functional core of the 30S ribosomal subunit. Associates with free 30S ribosomal subunits (but not with 30S subunits that are part of 70S ribosomes or polysomes). Required for efficient processing of 16S rRNA. May interact with the 5'-terminal helix region of 16S rRNA.</text>
</comment>
<dbReference type="PANTHER" id="PTHR33515:SF1">
    <property type="entry name" value="RIBOSOME-BINDING FACTOR A, CHLOROPLASTIC-RELATED"/>
    <property type="match status" value="1"/>
</dbReference>
<dbReference type="Proteomes" id="UP000196102">
    <property type="component" value="Unassembled WGS sequence"/>
</dbReference>
<dbReference type="RefSeq" id="WP_303687302.1">
    <property type="nucleotide sequence ID" value="NZ_CAJXYO010000002.1"/>
</dbReference>
<proteinExistence type="inferred from homology"/>
<reference evidence="4" key="1">
    <citation type="journal article" date="2017" name="Proc. Natl. Acad. Sci. U.S.A.">
        <title>Simulation of Deepwater Horizon oil plume reveals substrate specialization within a complex community of hydrocarbon-degraders.</title>
        <authorList>
            <person name="Hu P."/>
            <person name="Dubinsky E.A."/>
            <person name="Probst A.J."/>
            <person name="Wang J."/>
            <person name="Sieber C.M.K."/>
            <person name="Tom L.M."/>
            <person name="Gardinali P."/>
            <person name="Banfield J.F."/>
            <person name="Atlas R.M."/>
            <person name="Andersen G.L."/>
        </authorList>
    </citation>
    <scope>NUCLEOTIDE SEQUENCE [LARGE SCALE GENOMIC DNA]</scope>
</reference>
<dbReference type="GO" id="GO:0030490">
    <property type="term" value="P:maturation of SSU-rRNA"/>
    <property type="evidence" value="ECO:0007669"/>
    <property type="project" value="UniProtKB-UniRule"/>
</dbReference>
<dbReference type="InterPro" id="IPR000238">
    <property type="entry name" value="RbfA"/>
</dbReference>
<dbReference type="GO" id="GO:0005829">
    <property type="term" value="C:cytosol"/>
    <property type="evidence" value="ECO:0007669"/>
    <property type="project" value="TreeGrafter"/>
</dbReference>
<evidence type="ECO:0000313" key="3">
    <source>
        <dbReference type="EMBL" id="OUS12684.1"/>
    </source>
</evidence>
<dbReference type="Gene3D" id="3.30.300.20">
    <property type="match status" value="1"/>
</dbReference>
<accession>A0A1Z8AQT1</accession>
<dbReference type="InterPro" id="IPR015946">
    <property type="entry name" value="KH_dom-like_a/b"/>
</dbReference>
<evidence type="ECO:0000256" key="1">
    <source>
        <dbReference type="ARBA" id="ARBA00022517"/>
    </source>
</evidence>
<protein>
    <recommendedName>
        <fullName evidence="2">Ribosome-binding factor A</fullName>
    </recommendedName>
</protein>
<sequence>MEESNRQKKIAGVLQEDLSAVIQDVMRKNAVSNLIVSVTKVTVTPDLGYAKVYLSVFPADKAATVVQEIVDMGHEIRYEVASRVRHQFRRMPELQFFNDDSLEYMDQIDQELKGKNNPIENPDILPRRKKS</sequence>
<dbReference type="EMBL" id="MAAX01000155">
    <property type="protein sequence ID" value="OUS12684.1"/>
    <property type="molecule type" value="Genomic_DNA"/>
</dbReference>
<keyword evidence="2" id="KW-0963">Cytoplasm</keyword>
<dbReference type="Pfam" id="PF02033">
    <property type="entry name" value="RBFA"/>
    <property type="match status" value="1"/>
</dbReference>
<comment type="similarity">
    <text evidence="2">Belongs to the RbfA family.</text>
</comment>
<evidence type="ECO:0000313" key="4">
    <source>
        <dbReference type="Proteomes" id="UP000196102"/>
    </source>
</evidence>
<dbReference type="PANTHER" id="PTHR33515">
    <property type="entry name" value="RIBOSOME-BINDING FACTOR A, CHLOROPLASTIC-RELATED"/>
    <property type="match status" value="1"/>
</dbReference>
<dbReference type="SUPFAM" id="SSF89919">
    <property type="entry name" value="Ribosome-binding factor A, RbfA"/>
    <property type="match status" value="1"/>
</dbReference>